<dbReference type="Gene3D" id="3.40.630.30">
    <property type="match status" value="1"/>
</dbReference>
<keyword evidence="1 3" id="KW-0808">Transferase</keyword>
<dbReference type="EMBL" id="FZNR01000016">
    <property type="protein sequence ID" value="SNS46713.1"/>
    <property type="molecule type" value="Genomic_DNA"/>
</dbReference>
<protein>
    <submittedName>
        <fullName evidence="3">Acetyltransferase (GNAT) family protein</fullName>
    </submittedName>
</protein>
<reference evidence="3 4" key="1">
    <citation type="submission" date="2017-06" db="EMBL/GenBank/DDBJ databases">
        <authorList>
            <person name="Kim H.J."/>
            <person name="Triplett B.A."/>
        </authorList>
    </citation>
    <scope>NUCLEOTIDE SEQUENCE [LARGE SCALE GENOMIC DNA]</scope>
    <source>
        <strain evidence="3 4">DSM 43151</strain>
    </source>
</reference>
<evidence type="ECO:0000313" key="4">
    <source>
        <dbReference type="Proteomes" id="UP000198415"/>
    </source>
</evidence>
<dbReference type="Proteomes" id="UP000198415">
    <property type="component" value="Unassembled WGS sequence"/>
</dbReference>
<evidence type="ECO:0000313" key="3">
    <source>
        <dbReference type="EMBL" id="SNS46713.1"/>
    </source>
</evidence>
<dbReference type="PANTHER" id="PTHR13947">
    <property type="entry name" value="GNAT FAMILY N-ACETYLTRANSFERASE"/>
    <property type="match status" value="1"/>
</dbReference>
<dbReference type="PROSITE" id="PS51186">
    <property type="entry name" value="GNAT"/>
    <property type="match status" value="1"/>
</dbReference>
<sequence>MDTSAIKIVRDGGVESQRAAASIWARATAERDNLLAPAPVEEKLPGIQHRLSTAGSSLHVAHLRGEAVGFVLVVTGEAVLELVYLAVAPEAWGAGVGRRLLTHVDDLARLAGVGSLELWVIDDNERAVQVYERSGWMPTEDLKISAGRLERRLVKSLTVLTLGEMLQIQQLPSSHDEVADG</sequence>
<accession>A0A239ERP7</accession>
<feature type="domain" description="N-acetyltransferase" evidence="2">
    <location>
        <begin position="14"/>
        <end position="158"/>
    </location>
</feature>
<dbReference type="CDD" id="cd04301">
    <property type="entry name" value="NAT_SF"/>
    <property type="match status" value="1"/>
</dbReference>
<evidence type="ECO:0000259" key="2">
    <source>
        <dbReference type="PROSITE" id="PS51186"/>
    </source>
</evidence>
<dbReference type="RefSeq" id="WP_089296995.1">
    <property type="nucleotide sequence ID" value="NZ_BOMU01000081.1"/>
</dbReference>
<proteinExistence type="predicted"/>
<evidence type="ECO:0000256" key="1">
    <source>
        <dbReference type="ARBA" id="ARBA00022679"/>
    </source>
</evidence>
<gene>
    <name evidence="3" type="ORF">SAMN06264365_11650</name>
</gene>
<dbReference type="Pfam" id="PF00583">
    <property type="entry name" value="Acetyltransf_1"/>
    <property type="match status" value="1"/>
</dbReference>
<dbReference type="GO" id="GO:0008080">
    <property type="term" value="F:N-acetyltransferase activity"/>
    <property type="evidence" value="ECO:0007669"/>
    <property type="project" value="InterPro"/>
</dbReference>
<dbReference type="InterPro" id="IPR016181">
    <property type="entry name" value="Acyl_CoA_acyltransferase"/>
</dbReference>
<dbReference type="AlphaFoldDB" id="A0A239ERP7"/>
<dbReference type="PANTHER" id="PTHR13947:SF37">
    <property type="entry name" value="LD18367P"/>
    <property type="match status" value="1"/>
</dbReference>
<name>A0A239ERP7_9ACTN</name>
<keyword evidence="4" id="KW-1185">Reference proteome</keyword>
<dbReference type="OrthoDB" id="9799092at2"/>
<dbReference type="InterPro" id="IPR000182">
    <property type="entry name" value="GNAT_dom"/>
</dbReference>
<dbReference type="SUPFAM" id="SSF55729">
    <property type="entry name" value="Acyl-CoA N-acyltransferases (Nat)"/>
    <property type="match status" value="1"/>
</dbReference>
<organism evidence="3 4">
    <name type="scientific">Actinoplanes regularis</name>
    <dbReference type="NCBI Taxonomy" id="52697"/>
    <lineage>
        <taxon>Bacteria</taxon>
        <taxon>Bacillati</taxon>
        <taxon>Actinomycetota</taxon>
        <taxon>Actinomycetes</taxon>
        <taxon>Micromonosporales</taxon>
        <taxon>Micromonosporaceae</taxon>
        <taxon>Actinoplanes</taxon>
    </lineage>
</organism>
<dbReference type="InterPro" id="IPR050769">
    <property type="entry name" value="NAT_camello-type"/>
</dbReference>